<accession>A0A1G8IV26</accession>
<sequence>MKTLFTPTWIINSIYHIKPQDLLDRGFRAAIIDLDNTLLAWDHLDHTPQMKEWIESLLKEGIKVHLLSNNTDERVKRVADPLKLTYTPNALKPMRRNFRIAMEQLNEPAERIVVIGDQIMTDVLGAGRVGMKSILVKPIAHNDIIYSWLNRRLESVVLRSLNIDKQSDWGDTLDD</sequence>
<dbReference type="NCBIfam" id="TIGR01662">
    <property type="entry name" value="HAD-SF-IIIA"/>
    <property type="match status" value="1"/>
</dbReference>
<gene>
    <name evidence="1" type="ORF">CJ205_00415</name>
</gene>
<dbReference type="PANTHER" id="PTHR19288">
    <property type="entry name" value="4-NITROPHENYLPHOSPHATASE-RELATED"/>
    <property type="match status" value="1"/>
</dbReference>
<proteinExistence type="predicted"/>
<evidence type="ECO:0000313" key="2">
    <source>
        <dbReference type="Proteomes" id="UP000235682"/>
    </source>
</evidence>
<protein>
    <submittedName>
        <fullName evidence="1">YqeG family HAD IIIA-type phosphatase</fullName>
    </submittedName>
</protein>
<dbReference type="Proteomes" id="UP000235682">
    <property type="component" value="Unassembled WGS sequence"/>
</dbReference>
<name>A0A1G8IV26_9LACT</name>
<dbReference type="EMBL" id="PNHE01000001">
    <property type="protein sequence ID" value="PMC59203.1"/>
    <property type="molecule type" value="Genomic_DNA"/>
</dbReference>
<dbReference type="InterPro" id="IPR010021">
    <property type="entry name" value="PGPP1/Gep4"/>
</dbReference>
<dbReference type="AlphaFoldDB" id="A0A1G8IV26"/>
<dbReference type="Gene3D" id="3.40.50.1000">
    <property type="entry name" value="HAD superfamily/HAD-like"/>
    <property type="match status" value="1"/>
</dbReference>
<dbReference type="SUPFAM" id="SSF56784">
    <property type="entry name" value="HAD-like"/>
    <property type="match status" value="1"/>
</dbReference>
<keyword evidence="2" id="KW-1185">Reference proteome</keyword>
<dbReference type="GO" id="GO:0008962">
    <property type="term" value="F:phosphatidylglycerophosphatase activity"/>
    <property type="evidence" value="ECO:0007669"/>
    <property type="project" value="InterPro"/>
</dbReference>
<dbReference type="InterPro" id="IPR036412">
    <property type="entry name" value="HAD-like_sf"/>
</dbReference>
<organism evidence="1 2">
    <name type="scientific">Dolosicoccus paucivorans</name>
    <dbReference type="NCBI Taxonomy" id="84521"/>
    <lineage>
        <taxon>Bacteria</taxon>
        <taxon>Bacillati</taxon>
        <taxon>Bacillota</taxon>
        <taxon>Bacilli</taxon>
        <taxon>Lactobacillales</taxon>
        <taxon>Aerococcaceae</taxon>
        <taxon>Dolosicoccus</taxon>
    </lineage>
</organism>
<reference evidence="1 2" key="1">
    <citation type="submission" date="2017-09" db="EMBL/GenBank/DDBJ databases">
        <title>Bacterial strain isolated from the female urinary microbiota.</title>
        <authorList>
            <person name="Thomas-White K."/>
            <person name="Kumar N."/>
            <person name="Forster S."/>
            <person name="Putonti C."/>
            <person name="Lawley T."/>
            <person name="Wolfe A.J."/>
        </authorList>
    </citation>
    <scope>NUCLEOTIDE SEQUENCE [LARGE SCALE GENOMIC DNA]</scope>
    <source>
        <strain evidence="1 2">UMB0852</strain>
    </source>
</reference>
<dbReference type="OrthoDB" id="9787572at2"/>
<dbReference type="Pfam" id="PF00702">
    <property type="entry name" value="Hydrolase"/>
    <property type="match status" value="1"/>
</dbReference>
<dbReference type="STRING" id="84521.SAMN04487994_100241"/>
<dbReference type="PANTHER" id="PTHR19288:SF25">
    <property type="entry name" value="PHOSPHATIDYLGLYCEROPHOSPHATASE GEP4, MITOCHONDRIAL"/>
    <property type="match status" value="1"/>
</dbReference>
<dbReference type="GO" id="GO:0005737">
    <property type="term" value="C:cytoplasm"/>
    <property type="evidence" value="ECO:0007669"/>
    <property type="project" value="TreeGrafter"/>
</dbReference>
<dbReference type="InterPro" id="IPR006549">
    <property type="entry name" value="HAD-SF_hydro_IIIA"/>
</dbReference>
<comment type="caution">
    <text evidence="1">The sequence shown here is derived from an EMBL/GenBank/DDBJ whole genome shotgun (WGS) entry which is preliminary data.</text>
</comment>
<dbReference type="NCBIfam" id="TIGR01668">
    <property type="entry name" value="YqeG_hyp_ppase"/>
    <property type="match status" value="1"/>
</dbReference>
<dbReference type="CDD" id="cd16416">
    <property type="entry name" value="HAD_BsYqeG-like"/>
    <property type="match status" value="1"/>
</dbReference>
<evidence type="ECO:0000313" key="1">
    <source>
        <dbReference type="EMBL" id="PMC59203.1"/>
    </source>
</evidence>
<dbReference type="RefSeq" id="WP_092083850.1">
    <property type="nucleotide sequence ID" value="NZ_FNEL01000002.1"/>
</dbReference>
<dbReference type="InterPro" id="IPR023214">
    <property type="entry name" value="HAD_sf"/>
</dbReference>